<dbReference type="InterPro" id="IPR013856">
    <property type="entry name" value="Peptidase_M4_domain"/>
</dbReference>
<dbReference type="CDD" id="cd09597">
    <property type="entry name" value="M4_TLP"/>
    <property type="match status" value="1"/>
</dbReference>
<keyword evidence="8" id="KW-0482">Metalloprotease</keyword>
<protein>
    <submittedName>
        <fullName evidence="17">Por secretion system C-terminal sorting domain-containing protein</fullName>
    </submittedName>
</protein>
<evidence type="ECO:0000256" key="8">
    <source>
        <dbReference type="ARBA" id="ARBA00023049"/>
    </source>
</evidence>
<dbReference type="Proteomes" id="UP000198846">
    <property type="component" value="Unassembled WGS sequence"/>
</dbReference>
<dbReference type="Pfam" id="PF03413">
    <property type="entry name" value="PepSY"/>
    <property type="match status" value="1"/>
</dbReference>
<dbReference type="RefSeq" id="WP_092136467.1">
    <property type="nucleotide sequence ID" value="NZ_FNQK01000023.1"/>
</dbReference>
<feature type="domain" description="Peptidase M4" evidence="12">
    <location>
        <begin position="262"/>
        <end position="335"/>
    </location>
</feature>
<name>A0A1H4D0A8_BIZPA</name>
<evidence type="ECO:0000256" key="5">
    <source>
        <dbReference type="ARBA" id="ARBA00022729"/>
    </source>
</evidence>
<feature type="signal peptide" evidence="11">
    <location>
        <begin position="1"/>
        <end position="25"/>
    </location>
</feature>
<dbReference type="PRINTS" id="PR00730">
    <property type="entry name" value="THERMOLYSIN"/>
</dbReference>
<evidence type="ECO:0000256" key="9">
    <source>
        <dbReference type="ARBA" id="ARBA00023145"/>
    </source>
</evidence>
<evidence type="ECO:0000313" key="17">
    <source>
        <dbReference type="EMBL" id="SEA66144.1"/>
    </source>
</evidence>
<dbReference type="InterPro" id="IPR025711">
    <property type="entry name" value="PepSY"/>
</dbReference>
<feature type="domain" description="Secretion system C-terminal sorting" evidence="16">
    <location>
        <begin position="778"/>
        <end position="849"/>
    </location>
</feature>
<gene>
    <name evidence="17" type="ORF">SAMN04487990_12334</name>
</gene>
<evidence type="ECO:0000313" key="18">
    <source>
        <dbReference type="Proteomes" id="UP000198846"/>
    </source>
</evidence>
<feature type="chain" id="PRO_5011433649" evidence="11">
    <location>
        <begin position="26"/>
        <end position="852"/>
    </location>
</feature>
<dbReference type="Pfam" id="PF02868">
    <property type="entry name" value="Peptidase_M4_C"/>
    <property type="match status" value="1"/>
</dbReference>
<dbReference type="SUPFAM" id="SSF55486">
    <property type="entry name" value="Metalloproteases ('zincins'), catalytic domain"/>
    <property type="match status" value="1"/>
</dbReference>
<keyword evidence="9" id="KW-0865">Zymogen</keyword>
<evidence type="ECO:0000259" key="15">
    <source>
        <dbReference type="Pfam" id="PF07504"/>
    </source>
</evidence>
<dbReference type="Pfam" id="PF07504">
    <property type="entry name" value="FTP"/>
    <property type="match status" value="1"/>
</dbReference>
<dbReference type="InterPro" id="IPR001570">
    <property type="entry name" value="Peptidase_M4_C_domain"/>
</dbReference>
<evidence type="ECO:0000256" key="2">
    <source>
        <dbReference type="ARBA" id="ARBA00009388"/>
    </source>
</evidence>
<dbReference type="AlphaFoldDB" id="A0A1H4D0A8"/>
<evidence type="ECO:0000259" key="12">
    <source>
        <dbReference type="Pfam" id="PF01447"/>
    </source>
</evidence>
<keyword evidence="7" id="KW-0862">Zinc</keyword>
<evidence type="ECO:0000259" key="13">
    <source>
        <dbReference type="Pfam" id="PF02868"/>
    </source>
</evidence>
<dbReference type="Pfam" id="PF01447">
    <property type="entry name" value="Peptidase_M4"/>
    <property type="match status" value="1"/>
</dbReference>
<dbReference type="GO" id="GO:0006508">
    <property type="term" value="P:proteolysis"/>
    <property type="evidence" value="ECO:0007669"/>
    <property type="project" value="UniProtKB-KW"/>
</dbReference>
<dbReference type="Gene3D" id="3.10.450.490">
    <property type="match status" value="1"/>
</dbReference>
<dbReference type="InterPro" id="IPR050728">
    <property type="entry name" value="Zinc_Metalloprotease_M4"/>
</dbReference>
<dbReference type="EMBL" id="FNQK01000023">
    <property type="protein sequence ID" value="SEA66144.1"/>
    <property type="molecule type" value="Genomic_DNA"/>
</dbReference>
<evidence type="ECO:0000256" key="10">
    <source>
        <dbReference type="PIRSR" id="PIRSR623612-1"/>
    </source>
</evidence>
<evidence type="ECO:0000256" key="1">
    <source>
        <dbReference type="ARBA" id="ARBA00001947"/>
    </source>
</evidence>
<evidence type="ECO:0000256" key="6">
    <source>
        <dbReference type="ARBA" id="ARBA00022801"/>
    </source>
</evidence>
<feature type="active site" evidence="10">
    <location>
        <position position="328"/>
    </location>
</feature>
<keyword evidence="3" id="KW-0645">Protease</keyword>
<dbReference type="Gene3D" id="1.10.390.10">
    <property type="entry name" value="Neutral Protease Domain 2"/>
    <property type="match status" value="1"/>
</dbReference>
<feature type="active site" description="Proton donor" evidence="10">
    <location>
        <position position="430"/>
    </location>
</feature>
<dbReference type="InterPro" id="IPR027268">
    <property type="entry name" value="Peptidase_M4/M1_CTD_sf"/>
</dbReference>
<evidence type="ECO:0000256" key="4">
    <source>
        <dbReference type="ARBA" id="ARBA00022723"/>
    </source>
</evidence>
<evidence type="ECO:0000256" key="11">
    <source>
        <dbReference type="SAM" id="SignalP"/>
    </source>
</evidence>
<evidence type="ECO:0000259" key="14">
    <source>
        <dbReference type="Pfam" id="PF03413"/>
    </source>
</evidence>
<accession>A0A1H4D0A8</accession>
<feature type="domain" description="PepSY" evidence="14">
    <location>
        <begin position="149"/>
        <end position="227"/>
    </location>
</feature>
<dbReference type="InterPro" id="IPR023612">
    <property type="entry name" value="Peptidase_M4"/>
</dbReference>
<proteinExistence type="inferred from homology"/>
<organism evidence="17 18">
    <name type="scientific">Bizionia paragorgiae</name>
    <dbReference type="NCBI Taxonomy" id="283786"/>
    <lineage>
        <taxon>Bacteria</taxon>
        <taxon>Pseudomonadati</taxon>
        <taxon>Bacteroidota</taxon>
        <taxon>Flavobacteriia</taxon>
        <taxon>Flavobacteriales</taxon>
        <taxon>Flavobacteriaceae</taxon>
        <taxon>Bizionia</taxon>
    </lineage>
</organism>
<dbReference type="NCBIfam" id="TIGR04183">
    <property type="entry name" value="Por_Secre_tail"/>
    <property type="match status" value="1"/>
</dbReference>
<dbReference type="PANTHER" id="PTHR33794">
    <property type="entry name" value="BACILLOLYSIN"/>
    <property type="match status" value="1"/>
</dbReference>
<keyword evidence="18" id="KW-1185">Reference proteome</keyword>
<dbReference type="Gene3D" id="3.10.170.10">
    <property type="match status" value="1"/>
</dbReference>
<keyword evidence="4" id="KW-0479">Metal-binding</keyword>
<dbReference type="InterPro" id="IPR011096">
    <property type="entry name" value="FTP_domain"/>
</dbReference>
<dbReference type="OrthoDB" id="9792152at2"/>
<dbReference type="STRING" id="283786.SAMN04487990_12334"/>
<comment type="similarity">
    <text evidence="2">Belongs to the peptidase M4 family.</text>
</comment>
<dbReference type="GO" id="GO:0046872">
    <property type="term" value="F:metal ion binding"/>
    <property type="evidence" value="ECO:0007669"/>
    <property type="project" value="UniProtKB-KW"/>
</dbReference>
<keyword evidence="5 11" id="KW-0732">Signal</keyword>
<dbReference type="GO" id="GO:0004222">
    <property type="term" value="F:metalloendopeptidase activity"/>
    <property type="evidence" value="ECO:0007669"/>
    <property type="project" value="InterPro"/>
</dbReference>
<feature type="domain" description="FTP" evidence="15">
    <location>
        <begin position="88"/>
        <end position="137"/>
    </location>
</feature>
<dbReference type="PANTHER" id="PTHR33794:SF1">
    <property type="entry name" value="BACILLOLYSIN"/>
    <property type="match status" value="1"/>
</dbReference>
<reference evidence="18" key="1">
    <citation type="submission" date="2016-10" db="EMBL/GenBank/DDBJ databases">
        <authorList>
            <person name="Varghese N."/>
            <person name="Submissions S."/>
        </authorList>
    </citation>
    <scope>NUCLEOTIDE SEQUENCE [LARGE SCALE GENOMIC DNA]</scope>
    <source>
        <strain evidence="18">DSM 23842</strain>
    </source>
</reference>
<dbReference type="InterPro" id="IPR026444">
    <property type="entry name" value="Secre_tail"/>
</dbReference>
<dbReference type="Pfam" id="PF18962">
    <property type="entry name" value="Por_Secre_tail"/>
    <property type="match status" value="1"/>
</dbReference>
<evidence type="ECO:0000259" key="16">
    <source>
        <dbReference type="Pfam" id="PF18962"/>
    </source>
</evidence>
<evidence type="ECO:0000256" key="3">
    <source>
        <dbReference type="ARBA" id="ARBA00022670"/>
    </source>
</evidence>
<evidence type="ECO:0000256" key="7">
    <source>
        <dbReference type="ARBA" id="ARBA00022833"/>
    </source>
</evidence>
<keyword evidence="6" id="KW-0378">Hydrolase</keyword>
<feature type="domain" description="Peptidase M4 C-terminal" evidence="13">
    <location>
        <begin position="338"/>
        <end position="498"/>
    </location>
</feature>
<comment type="cofactor">
    <cofactor evidence="1">
        <name>Zn(2+)</name>
        <dbReference type="ChEBI" id="CHEBI:29105"/>
    </cofactor>
</comment>
<sequence length="852" mass="92799">MKKMKLMLFSALLTTALGFSQSNTKAIADFQQKNEAKITLNASSGTPKFIAFKQGQGLQLKGNALPTKALQFLEENKALYNIDGVASNFKTNKEEVDSRGLKRVVLEQMYHDVPVYDGKLLFHFNAKNELTVVNGNFISGIKLNPTPVITAAQADAIAIQTIENQNLNFSGVPLEAMTNTLYVFNTGLVKGILEANRLAYRIEVANKTDVREYVFVNAYTGEIVEQYTGMAHALDRRVSEGNSLNVVWQEGDAFPGALTIWQQNEVEASGHVYHFFNNAFNYESYNNAGITMRTINNNPNISCPNANWNGYTANYCNGTAADDVIAHEWGHAYTEYTSGLIYAYQSGALNESFSDIWGETIDLLNNYEDDDDNHALRTFCNSSDRWRIGEDATAFNGAIRDMWNPNCNGDPGKVTDFQYRCGEGDAGGVHSNSGVPNRAYSLLVDGGNFNGYTINGIGFTKAAHIFWRAQSQYLTATSNFQSLADALEASANDLLGVNLEGLSTTSTPAGLSGEIITAADVAQVVNTVLAVELATNPDACGYTPILAEVAPLCDNATNNPIYFQDWENGIEDWIVEQVPVNSVSWDDRDWTVVSSLPQGRTGSAIFGIDPLNGDCGSDLENGVMRLQSPLITMPDFSSGTYTLAFNHFVSTEPNWDGGNIKYSLDGLTWTLLPVNAFIENAYNSSINPASEGNDNPLAGEPAFTGSDGGSVSGSWGTSVIDLSVLGVDANSTIQFRFEMGTDGCNGREGWYVDEFMVYNCDYSLSTSEFANEALSITVFPNPSNGIFTIKNSEAVKVIKAEVYDINGRFVRGIDLTNNAATPSIDLSDVASGLYFMTVSTKTGQQVIKIMKQ</sequence>